<dbReference type="GO" id="GO:0006457">
    <property type="term" value="P:protein folding"/>
    <property type="evidence" value="ECO:0007669"/>
    <property type="project" value="InterPro"/>
</dbReference>
<dbReference type="Proteomes" id="UP000177152">
    <property type="component" value="Unassembled WGS sequence"/>
</dbReference>
<dbReference type="SUPFAM" id="SSF158442">
    <property type="entry name" value="DsbB-like"/>
    <property type="match status" value="1"/>
</dbReference>
<keyword evidence="7" id="KW-0560">Oxidoreductase</keyword>
<evidence type="ECO:0000256" key="9">
    <source>
        <dbReference type="ARBA" id="ARBA00023157"/>
    </source>
</evidence>
<dbReference type="InterPro" id="IPR023380">
    <property type="entry name" value="DsbB-like_sf"/>
</dbReference>
<accession>A0A1G2K616</accession>
<evidence type="ECO:0000313" key="14">
    <source>
        <dbReference type="Proteomes" id="UP000177152"/>
    </source>
</evidence>
<keyword evidence="8 12" id="KW-0472">Membrane</keyword>
<keyword evidence="4 12" id="KW-0812">Transmembrane</keyword>
<dbReference type="EMBL" id="MHQC01000024">
    <property type="protein sequence ID" value="OGZ94867.1"/>
    <property type="molecule type" value="Genomic_DNA"/>
</dbReference>
<evidence type="ECO:0000256" key="10">
    <source>
        <dbReference type="ARBA" id="ARBA00023186"/>
    </source>
</evidence>
<proteinExistence type="inferred from homology"/>
<comment type="similarity">
    <text evidence="2">Belongs to the DsbB family. BdbC subfamily.</text>
</comment>
<sequence>MFFGTWALSLSFLIALGALAASLFYSEYAGFEPCTLCWYQRIFIYPQVFLLGLGLYKKDASILRYTIWLSVVGAIIAGYHSLLQFGFVPALPCSAAVVSCTQRFVSLYGYITIPVMSFAAFVLSVCLALANRKTERQA</sequence>
<dbReference type="Pfam" id="PF02600">
    <property type="entry name" value="DsbB"/>
    <property type="match status" value="1"/>
</dbReference>
<protein>
    <recommendedName>
        <fullName evidence="15">2-oxoglutarate dehydrogenase</fullName>
    </recommendedName>
</protein>
<dbReference type="InterPro" id="IPR003752">
    <property type="entry name" value="DiS_bond_form_DsbB/BdbC"/>
</dbReference>
<comment type="caution">
    <text evidence="13">The sequence shown here is derived from an EMBL/GenBank/DDBJ whole genome shotgun (WGS) entry which is preliminary data.</text>
</comment>
<keyword evidence="11" id="KW-0676">Redox-active center</keyword>
<feature type="transmembrane region" description="Helical" evidence="12">
    <location>
        <begin position="67"/>
        <end position="87"/>
    </location>
</feature>
<evidence type="ECO:0000256" key="11">
    <source>
        <dbReference type="ARBA" id="ARBA00023284"/>
    </source>
</evidence>
<dbReference type="GO" id="GO:0016020">
    <property type="term" value="C:membrane"/>
    <property type="evidence" value="ECO:0007669"/>
    <property type="project" value="UniProtKB-SubCell"/>
</dbReference>
<feature type="transmembrane region" description="Helical" evidence="12">
    <location>
        <begin position="36"/>
        <end position="55"/>
    </location>
</feature>
<dbReference type="PIRSF" id="PIRSF036659">
    <property type="entry name" value="BdbC"/>
    <property type="match status" value="1"/>
</dbReference>
<evidence type="ECO:0000256" key="2">
    <source>
        <dbReference type="ARBA" id="ARBA00007602"/>
    </source>
</evidence>
<evidence type="ECO:0000256" key="5">
    <source>
        <dbReference type="ARBA" id="ARBA00022982"/>
    </source>
</evidence>
<keyword evidence="6 12" id="KW-1133">Transmembrane helix</keyword>
<dbReference type="GO" id="GO:0015035">
    <property type="term" value="F:protein-disulfide reductase activity"/>
    <property type="evidence" value="ECO:0007669"/>
    <property type="project" value="InterPro"/>
</dbReference>
<dbReference type="InterPro" id="IPR012187">
    <property type="entry name" value="Disulphide_bond_form_BdbC"/>
</dbReference>
<dbReference type="Gene3D" id="1.20.1550.10">
    <property type="entry name" value="DsbB-like"/>
    <property type="match status" value="1"/>
</dbReference>
<keyword evidence="5" id="KW-0249">Electron transport</keyword>
<keyword evidence="9" id="KW-1015">Disulfide bond</keyword>
<name>A0A1G2K616_9BACT</name>
<gene>
    <name evidence="13" type="ORF">A2633_00055</name>
</gene>
<evidence type="ECO:0000256" key="7">
    <source>
        <dbReference type="ARBA" id="ARBA00023002"/>
    </source>
</evidence>
<evidence type="ECO:0000313" key="13">
    <source>
        <dbReference type="EMBL" id="OGZ94867.1"/>
    </source>
</evidence>
<keyword evidence="10" id="KW-0143">Chaperone</keyword>
<reference evidence="13 14" key="1">
    <citation type="journal article" date="2016" name="Nat. Commun.">
        <title>Thousands of microbial genomes shed light on interconnected biogeochemical processes in an aquifer system.</title>
        <authorList>
            <person name="Anantharaman K."/>
            <person name="Brown C.T."/>
            <person name="Hug L.A."/>
            <person name="Sharon I."/>
            <person name="Castelle C.J."/>
            <person name="Probst A.J."/>
            <person name="Thomas B.C."/>
            <person name="Singh A."/>
            <person name="Wilkins M.J."/>
            <person name="Karaoz U."/>
            <person name="Brodie E.L."/>
            <person name="Williams K.H."/>
            <person name="Hubbard S.S."/>
            <person name="Banfield J.F."/>
        </authorList>
    </citation>
    <scope>NUCLEOTIDE SEQUENCE [LARGE SCALE GENOMIC DNA]</scope>
</reference>
<evidence type="ECO:0008006" key="15">
    <source>
        <dbReference type="Google" id="ProtNLM"/>
    </source>
</evidence>
<evidence type="ECO:0000256" key="3">
    <source>
        <dbReference type="ARBA" id="ARBA00022448"/>
    </source>
</evidence>
<comment type="subcellular location">
    <subcellularLocation>
        <location evidence="1">Membrane</location>
        <topology evidence="1">Multi-pass membrane protein</topology>
    </subcellularLocation>
</comment>
<dbReference type="PANTHER" id="PTHR43469">
    <property type="entry name" value="DISULFIDE FORMATION PROTEIN-RELATED"/>
    <property type="match status" value="1"/>
</dbReference>
<dbReference type="AlphaFoldDB" id="A0A1G2K616"/>
<evidence type="ECO:0000256" key="6">
    <source>
        <dbReference type="ARBA" id="ARBA00022989"/>
    </source>
</evidence>
<evidence type="ECO:0000256" key="12">
    <source>
        <dbReference type="SAM" id="Phobius"/>
    </source>
</evidence>
<feature type="transmembrane region" description="Helical" evidence="12">
    <location>
        <begin position="107"/>
        <end position="130"/>
    </location>
</feature>
<evidence type="ECO:0000256" key="8">
    <source>
        <dbReference type="ARBA" id="ARBA00023136"/>
    </source>
</evidence>
<dbReference type="PANTHER" id="PTHR43469:SF1">
    <property type="entry name" value="SPBETA PROPHAGE-DERIVED DISULFIDE BOND FORMATION PROTEIN B"/>
    <property type="match status" value="1"/>
</dbReference>
<evidence type="ECO:0000256" key="4">
    <source>
        <dbReference type="ARBA" id="ARBA00022692"/>
    </source>
</evidence>
<organism evidence="13 14">
    <name type="scientific">Candidatus Sungbacteria bacterium RIFCSPHIGHO2_01_FULL_47_32</name>
    <dbReference type="NCBI Taxonomy" id="1802264"/>
    <lineage>
        <taxon>Bacteria</taxon>
        <taxon>Candidatus Sungiibacteriota</taxon>
    </lineage>
</organism>
<evidence type="ECO:0000256" key="1">
    <source>
        <dbReference type="ARBA" id="ARBA00004141"/>
    </source>
</evidence>
<keyword evidence="3" id="KW-0813">Transport</keyword>